<dbReference type="Gene3D" id="1.20.1250.20">
    <property type="entry name" value="MFS general substrate transporter like domains"/>
    <property type="match status" value="1"/>
</dbReference>
<evidence type="ECO:0000256" key="3">
    <source>
        <dbReference type="ARBA" id="ARBA00022692"/>
    </source>
</evidence>
<evidence type="ECO:0000259" key="7">
    <source>
        <dbReference type="PROSITE" id="PS50850"/>
    </source>
</evidence>
<feature type="transmembrane region" description="Helical" evidence="6">
    <location>
        <begin position="365"/>
        <end position="383"/>
    </location>
</feature>
<evidence type="ECO:0000256" key="6">
    <source>
        <dbReference type="SAM" id="Phobius"/>
    </source>
</evidence>
<dbReference type="PANTHER" id="PTHR42718:SF9">
    <property type="entry name" value="MAJOR FACILITATOR SUPERFAMILY MULTIDRUG TRANSPORTER MFSC"/>
    <property type="match status" value="1"/>
</dbReference>
<dbReference type="InterPro" id="IPR011701">
    <property type="entry name" value="MFS"/>
</dbReference>
<gene>
    <name evidence="8" type="ORF">FYJ66_00790</name>
</gene>
<evidence type="ECO:0000256" key="5">
    <source>
        <dbReference type="ARBA" id="ARBA00023136"/>
    </source>
</evidence>
<evidence type="ECO:0000256" key="2">
    <source>
        <dbReference type="ARBA" id="ARBA00022448"/>
    </source>
</evidence>
<feature type="transmembrane region" description="Helical" evidence="6">
    <location>
        <begin position="78"/>
        <end position="101"/>
    </location>
</feature>
<feature type="transmembrane region" description="Helical" evidence="6">
    <location>
        <begin position="107"/>
        <end position="129"/>
    </location>
</feature>
<keyword evidence="4 6" id="KW-1133">Transmembrane helix</keyword>
<dbReference type="RefSeq" id="WP_154571623.1">
    <property type="nucleotide sequence ID" value="NZ_VUNB01000001.1"/>
</dbReference>
<dbReference type="InterPro" id="IPR036259">
    <property type="entry name" value="MFS_trans_sf"/>
</dbReference>
<feature type="transmembrane region" description="Helical" evidence="6">
    <location>
        <begin position="297"/>
        <end position="315"/>
    </location>
</feature>
<dbReference type="InterPro" id="IPR020846">
    <property type="entry name" value="MFS_dom"/>
</dbReference>
<dbReference type="Pfam" id="PF07690">
    <property type="entry name" value="MFS_1"/>
    <property type="match status" value="1"/>
</dbReference>
<evidence type="ECO:0000256" key="4">
    <source>
        <dbReference type="ARBA" id="ARBA00022989"/>
    </source>
</evidence>
<protein>
    <submittedName>
        <fullName evidence="8">MFS transporter</fullName>
    </submittedName>
</protein>
<comment type="subcellular location">
    <subcellularLocation>
        <location evidence="1">Cell membrane</location>
        <topology evidence="1">Multi-pass membrane protein</topology>
    </subcellularLocation>
</comment>
<dbReference type="EMBL" id="VUNB01000001">
    <property type="protein sequence ID" value="MST68149.1"/>
    <property type="molecule type" value="Genomic_DNA"/>
</dbReference>
<evidence type="ECO:0000256" key="1">
    <source>
        <dbReference type="ARBA" id="ARBA00004651"/>
    </source>
</evidence>
<dbReference type="PANTHER" id="PTHR42718">
    <property type="entry name" value="MAJOR FACILITATOR SUPERFAMILY MULTIDRUG TRANSPORTER MFSC"/>
    <property type="match status" value="1"/>
</dbReference>
<feature type="transmembrane region" description="Helical" evidence="6">
    <location>
        <begin position="205"/>
        <end position="222"/>
    </location>
</feature>
<feature type="domain" description="Major facilitator superfamily (MFS) profile" evidence="7">
    <location>
        <begin position="11"/>
        <end position="388"/>
    </location>
</feature>
<feature type="transmembrane region" description="Helical" evidence="6">
    <location>
        <begin position="167"/>
        <end position="184"/>
    </location>
</feature>
<feature type="transmembrane region" description="Helical" evidence="6">
    <location>
        <begin position="336"/>
        <end position="359"/>
    </location>
</feature>
<dbReference type="GO" id="GO:0022857">
    <property type="term" value="F:transmembrane transporter activity"/>
    <property type="evidence" value="ECO:0007669"/>
    <property type="project" value="InterPro"/>
</dbReference>
<dbReference type="GO" id="GO:0005886">
    <property type="term" value="C:plasma membrane"/>
    <property type="evidence" value="ECO:0007669"/>
    <property type="project" value="UniProtKB-SubCell"/>
</dbReference>
<comment type="caution">
    <text evidence="8">The sequence shown here is derived from an EMBL/GenBank/DDBJ whole genome shotgun (WGS) entry which is preliminary data.</text>
</comment>
<feature type="transmembrane region" description="Helical" evidence="6">
    <location>
        <begin position="274"/>
        <end position="291"/>
    </location>
</feature>
<dbReference type="SUPFAM" id="SSF103473">
    <property type="entry name" value="MFS general substrate transporter"/>
    <property type="match status" value="1"/>
</dbReference>
<feature type="transmembrane region" description="Helical" evidence="6">
    <location>
        <begin position="48"/>
        <end position="66"/>
    </location>
</feature>
<keyword evidence="3 6" id="KW-0812">Transmembrane</keyword>
<organism evidence="8">
    <name type="scientific">Baileyella intestinalis</name>
    <dbReference type="NCBI Taxonomy" id="2606709"/>
    <lineage>
        <taxon>Bacteria</taxon>
        <taxon>Bacillati</taxon>
        <taxon>Bacillota</taxon>
        <taxon>Clostridia</taxon>
        <taxon>Peptostreptococcales</taxon>
        <taxon>Anaerovoracaceae</taxon>
        <taxon>Baileyella</taxon>
    </lineage>
</organism>
<dbReference type="AlphaFoldDB" id="A0A6A8M780"/>
<evidence type="ECO:0000313" key="8">
    <source>
        <dbReference type="EMBL" id="MST68149.1"/>
    </source>
</evidence>
<sequence>MFIQDHRRWRLMLAILSLSLLTVMAGAAVAPALDVIQQHFSGEPVILIQLIISMPALFIAITNLFFGKLCALFKGRTLTLTGLIFYVVFGCAAGLCSNIYLLLICRALVGVGVGIIMPMSTGLITYYFTRDKQDTLMGYSSAMNMMGGVVATLIAGFLAMVSWRLSFLVYLLGLISIVLVLLWMPNERIFQQKTSSKKKHENIFAGYYPWIVGMFLLMVNFFNYPSNFAMEVSKSGVVSSSLVPVIMAGMDIFGFIGGLLFPKCKTAMGNNSKYMAPVLFILGYIALQSAGGLLLTLIGSFMVGAANGIGVPYFISTASAKAGANAATTVIPALSIALYIAQFTAPTIITAIQAGFGAVSGDGTSYQAAILLSVVMFLWVGVFDRKKN</sequence>
<keyword evidence="2" id="KW-0813">Transport</keyword>
<feature type="transmembrane region" description="Helical" evidence="6">
    <location>
        <begin position="242"/>
        <end position="262"/>
    </location>
</feature>
<reference evidence="8" key="1">
    <citation type="submission" date="2019-09" db="EMBL/GenBank/DDBJ databases">
        <title>In-depth cultivation of the pig gut microbiome towards novel bacterial diversity and tailored functional studies.</title>
        <authorList>
            <person name="Wylensek D."/>
            <person name="Hitch T.C.A."/>
            <person name="Clavel T."/>
        </authorList>
    </citation>
    <scope>NUCLEOTIDE SEQUENCE</scope>
    <source>
        <strain evidence="8">RF-744-FAT-WT-3</strain>
    </source>
</reference>
<accession>A0A6A8M780</accession>
<name>A0A6A8M780_9FIRM</name>
<proteinExistence type="predicted"/>
<feature type="transmembrane region" description="Helical" evidence="6">
    <location>
        <begin position="141"/>
        <end position="161"/>
    </location>
</feature>
<dbReference type="PROSITE" id="PS50850">
    <property type="entry name" value="MFS"/>
    <property type="match status" value="1"/>
</dbReference>
<keyword evidence="5 6" id="KW-0472">Membrane</keyword>